<dbReference type="OrthoDB" id="3785238at2759"/>
<comment type="caution">
    <text evidence="1">The sequence shown here is derived from an EMBL/GenBank/DDBJ whole genome shotgun (WGS) entry which is preliminary data.</text>
</comment>
<name>A0A8K0QUV7_9PLEO</name>
<evidence type="ECO:0000313" key="1">
    <source>
        <dbReference type="EMBL" id="KAH7074044.1"/>
    </source>
</evidence>
<evidence type="ECO:0000313" key="2">
    <source>
        <dbReference type="Proteomes" id="UP000813461"/>
    </source>
</evidence>
<protein>
    <submittedName>
        <fullName evidence="1">Uncharacterized protein</fullName>
    </submittedName>
</protein>
<dbReference type="EMBL" id="JAGMVJ010000021">
    <property type="protein sequence ID" value="KAH7074044.1"/>
    <property type="molecule type" value="Genomic_DNA"/>
</dbReference>
<dbReference type="Proteomes" id="UP000813461">
    <property type="component" value="Unassembled WGS sequence"/>
</dbReference>
<keyword evidence="2" id="KW-1185">Reference proteome</keyword>
<proteinExistence type="predicted"/>
<organism evidence="1 2">
    <name type="scientific">Paraphoma chrysanthemicola</name>
    <dbReference type="NCBI Taxonomy" id="798071"/>
    <lineage>
        <taxon>Eukaryota</taxon>
        <taxon>Fungi</taxon>
        <taxon>Dikarya</taxon>
        <taxon>Ascomycota</taxon>
        <taxon>Pezizomycotina</taxon>
        <taxon>Dothideomycetes</taxon>
        <taxon>Pleosporomycetidae</taxon>
        <taxon>Pleosporales</taxon>
        <taxon>Pleosporineae</taxon>
        <taxon>Phaeosphaeriaceae</taxon>
        <taxon>Paraphoma</taxon>
    </lineage>
</organism>
<accession>A0A8K0QUV7</accession>
<sequence>MSADDSPNSKKAKFSELREFPSELHNNKIYSDIYQKGRPVTKIYLTVQNNHDFEEAPFTFFEDDVNSKHGSELLRKHTNGEVASSANLVEEFFTLHVDKVIFRVKDPETMVSFASQLSGILEKFEKRPKLPVNVEVSLFATLPDETKAKYAEYVEWEENYEPHGKSFGAKAYFKKWFEAIEGLPKSVILHMEFEGFWRDFRLLRSQASKSNMSERPIRFIFPVADDDKLEYHDFFVALTVGAILGFRHPSQDGIALESRRVFVKHGCAGF</sequence>
<gene>
    <name evidence="1" type="ORF">FB567DRAFT_632810</name>
</gene>
<reference evidence="1" key="1">
    <citation type="journal article" date="2021" name="Nat. Commun.">
        <title>Genetic determinants of endophytism in the Arabidopsis root mycobiome.</title>
        <authorList>
            <person name="Mesny F."/>
            <person name="Miyauchi S."/>
            <person name="Thiergart T."/>
            <person name="Pickel B."/>
            <person name="Atanasova L."/>
            <person name="Karlsson M."/>
            <person name="Huettel B."/>
            <person name="Barry K.W."/>
            <person name="Haridas S."/>
            <person name="Chen C."/>
            <person name="Bauer D."/>
            <person name="Andreopoulos W."/>
            <person name="Pangilinan J."/>
            <person name="LaButti K."/>
            <person name="Riley R."/>
            <person name="Lipzen A."/>
            <person name="Clum A."/>
            <person name="Drula E."/>
            <person name="Henrissat B."/>
            <person name="Kohler A."/>
            <person name="Grigoriev I.V."/>
            <person name="Martin F.M."/>
            <person name="Hacquard S."/>
        </authorList>
    </citation>
    <scope>NUCLEOTIDE SEQUENCE</scope>
    <source>
        <strain evidence="1">MPI-SDFR-AT-0120</strain>
    </source>
</reference>
<dbReference type="AlphaFoldDB" id="A0A8K0QUV7"/>